<dbReference type="EMBL" id="ARXZ02000118">
    <property type="protein sequence ID" value="ERH96383.1"/>
    <property type="molecule type" value="Genomic_DNA"/>
</dbReference>
<accession>A0AAN4HBD2</accession>
<gene>
    <name evidence="1" type="ORF">BTCBT_007482</name>
</gene>
<evidence type="ECO:0000313" key="1">
    <source>
        <dbReference type="EMBL" id="ERH96383.1"/>
    </source>
</evidence>
<protein>
    <submittedName>
        <fullName evidence="1">Uncharacterized protein</fullName>
    </submittedName>
</protein>
<dbReference type="Proteomes" id="UP000013487">
    <property type="component" value="Unassembled WGS sequence"/>
</dbReference>
<sequence length="36" mass="4495">MEFYDLGIIIKELRIKKTYHNLNYVREYVHKAKLVR</sequence>
<evidence type="ECO:0000313" key="2">
    <source>
        <dbReference type="Proteomes" id="UP000013487"/>
    </source>
</evidence>
<reference evidence="1 2" key="1">
    <citation type="journal article" date="2013" name="Genome Announc.">
        <title>Draft Genome Sequence of Bacillus thuringiensis var. thuringiensis Strain T01-328, a Brazilian Isolate That Produces a Soluble Pesticide Protein, Cry1Ia.</title>
        <authorList>
            <person name="Varani A.M."/>
            <person name="Lemos M.V."/>
            <person name="Fernandes C.C."/>
            <person name="Lemos E.G."/>
            <person name="Alves E.C."/>
            <person name="Desiderio J.A."/>
        </authorList>
    </citation>
    <scope>NUCLEOTIDE SEQUENCE [LARGE SCALE GENOMIC DNA]</scope>
    <source>
        <strain evidence="1 2">T01-328</strain>
    </source>
</reference>
<name>A0AAN4HBD2_BACTU</name>
<comment type="caution">
    <text evidence="1">The sequence shown here is derived from an EMBL/GenBank/DDBJ whole genome shotgun (WGS) entry which is preliminary data.</text>
</comment>
<organism evidence="1 2">
    <name type="scientific">Bacillus thuringiensis T01-328</name>
    <dbReference type="NCBI Taxonomy" id="1324966"/>
    <lineage>
        <taxon>Bacteria</taxon>
        <taxon>Bacillati</taxon>
        <taxon>Bacillota</taxon>
        <taxon>Bacilli</taxon>
        <taxon>Bacillales</taxon>
        <taxon>Bacillaceae</taxon>
        <taxon>Bacillus</taxon>
        <taxon>Bacillus cereus group</taxon>
    </lineage>
</organism>
<proteinExistence type="predicted"/>
<dbReference type="AlphaFoldDB" id="A0AAN4HBD2"/>